<evidence type="ECO:0000256" key="1">
    <source>
        <dbReference type="ARBA" id="ARBA00005194"/>
    </source>
</evidence>
<name>A0A0D2MM32_9CHLO</name>
<comment type="catalytic activity">
    <reaction evidence="4">
        <text>a (3R)-hydroxyacyl-[ACP] + NADP(+) = a 3-oxoacyl-[ACP] + NADPH + H(+)</text>
        <dbReference type="Rhea" id="RHEA:17397"/>
        <dbReference type="Rhea" id="RHEA-COMP:9916"/>
        <dbReference type="Rhea" id="RHEA-COMP:9945"/>
        <dbReference type="ChEBI" id="CHEBI:15378"/>
        <dbReference type="ChEBI" id="CHEBI:57783"/>
        <dbReference type="ChEBI" id="CHEBI:58349"/>
        <dbReference type="ChEBI" id="CHEBI:78776"/>
        <dbReference type="ChEBI" id="CHEBI:78827"/>
        <dbReference type="EC" id="1.1.1.100"/>
    </reaction>
</comment>
<accession>A0A0D2MM32</accession>
<dbReference type="GO" id="GO:0004316">
    <property type="term" value="F:3-oxoacyl-[acyl-carrier-protein] reductase (NADPH) activity"/>
    <property type="evidence" value="ECO:0007669"/>
    <property type="project" value="UniProtKB-EC"/>
</dbReference>
<reference evidence="5 6" key="1">
    <citation type="journal article" date="2013" name="BMC Genomics">
        <title>Reconstruction of the lipid metabolism for the microalga Monoraphidium neglectum from its genome sequence reveals characteristics suitable for biofuel production.</title>
        <authorList>
            <person name="Bogen C."/>
            <person name="Al-Dilaimi A."/>
            <person name="Albersmeier A."/>
            <person name="Wichmann J."/>
            <person name="Grundmann M."/>
            <person name="Rupp O."/>
            <person name="Lauersen K.J."/>
            <person name="Blifernez-Klassen O."/>
            <person name="Kalinowski J."/>
            <person name="Goesmann A."/>
            <person name="Mussgnug J.H."/>
            <person name="Kruse O."/>
        </authorList>
    </citation>
    <scope>NUCLEOTIDE SEQUENCE [LARGE SCALE GENOMIC DNA]</scope>
    <source>
        <strain evidence="5 6">SAG 48.87</strain>
    </source>
</reference>
<dbReference type="AlphaFoldDB" id="A0A0D2MM32"/>
<dbReference type="KEGG" id="mng:MNEG_12096"/>
<sequence length="93" mass="9452">MAAAKTLAGKVALVTGSTSGIGLAMIRALAAAGADVGLHGFGDAKTIQGIQDQLRGDHGVRVFYSNADLRQPSQIKGLVDGAADKLGGLHILW</sequence>
<evidence type="ECO:0000313" key="6">
    <source>
        <dbReference type="Proteomes" id="UP000054498"/>
    </source>
</evidence>
<dbReference type="PANTHER" id="PTHR42879:SF2">
    <property type="entry name" value="3-OXOACYL-[ACYL-CARRIER-PROTEIN] REDUCTASE FABG"/>
    <property type="match status" value="1"/>
</dbReference>
<dbReference type="Gene3D" id="3.40.50.720">
    <property type="entry name" value="NAD(P)-binding Rossmann-like Domain"/>
    <property type="match status" value="1"/>
</dbReference>
<comment type="similarity">
    <text evidence="2">Belongs to the short-chain dehydrogenases/reductases (SDR) family.</text>
</comment>
<evidence type="ECO:0000256" key="2">
    <source>
        <dbReference type="ARBA" id="ARBA00006484"/>
    </source>
</evidence>
<dbReference type="Pfam" id="PF00106">
    <property type="entry name" value="adh_short"/>
    <property type="match status" value="1"/>
</dbReference>
<dbReference type="STRING" id="145388.A0A0D2MM32"/>
<proteinExistence type="inferred from homology"/>
<comment type="pathway">
    <text evidence="1">Lipid metabolism; fatty acid biosynthesis.</text>
</comment>
<dbReference type="InterPro" id="IPR050259">
    <property type="entry name" value="SDR"/>
</dbReference>
<dbReference type="OrthoDB" id="417891at2759"/>
<dbReference type="EMBL" id="KK103281">
    <property type="protein sequence ID" value="KIY95865.1"/>
    <property type="molecule type" value="Genomic_DNA"/>
</dbReference>
<dbReference type="PANTHER" id="PTHR42879">
    <property type="entry name" value="3-OXOACYL-(ACYL-CARRIER-PROTEIN) REDUCTASE"/>
    <property type="match status" value="1"/>
</dbReference>
<organism evidence="5 6">
    <name type="scientific">Monoraphidium neglectum</name>
    <dbReference type="NCBI Taxonomy" id="145388"/>
    <lineage>
        <taxon>Eukaryota</taxon>
        <taxon>Viridiplantae</taxon>
        <taxon>Chlorophyta</taxon>
        <taxon>core chlorophytes</taxon>
        <taxon>Chlorophyceae</taxon>
        <taxon>CS clade</taxon>
        <taxon>Sphaeropleales</taxon>
        <taxon>Selenastraceae</taxon>
        <taxon>Monoraphidium</taxon>
    </lineage>
</organism>
<evidence type="ECO:0000313" key="5">
    <source>
        <dbReference type="EMBL" id="KIY95865.1"/>
    </source>
</evidence>
<evidence type="ECO:0000256" key="4">
    <source>
        <dbReference type="ARBA" id="ARBA00048508"/>
    </source>
</evidence>
<evidence type="ECO:0000256" key="3">
    <source>
        <dbReference type="ARBA" id="ARBA00012948"/>
    </source>
</evidence>
<dbReference type="GeneID" id="25729424"/>
<dbReference type="SUPFAM" id="SSF51735">
    <property type="entry name" value="NAD(P)-binding Rossmann-fold domains"/>
    <property type="match status" value="1"/>
</dbReference>
<dbReference type="Proteomes" id="UP000054498">
    <property type="component" value="Unassembled WGS sequence"/>
</dbReference>
<dbReference type="RefSeq" id="XP_013894885.1">
    <property type="nucleotide sequence ID" value="XM_014039431.1"/>
</dbReference>
<dbReference type="InterPro" id="IPR002347">
    <property type="entry name" value="SDR_fam"/>
</dbReference>
<dbReference type="EC" id="1.1.1.100" evidence="3"/>
<dbReference type="InterPro" id="IPR036291">
    <property type="entry name" value="NAD(P)-bd_dom_sf"/>
</dbReference>
<gene>
    <name evidence="5" type="ORF">MNEG_12096</name>
</gene>
<protein>
    <recommendedName>
        <fullName evidence="3">3-oxoacyl-[acyl-carrier-protein] reductase</fullName>
        <ecNumber evidence="3">1.1.1.100</ecNumber>
    </recommendedName>
</protein>
<keyword evidence="6" id="KW-1185">Reference proteome</keyword>